<evidence type="ECO:0000313" key="1">
    <source>
        <dbReference type="Proteomes" id="UP000887578"/>
    </source>
</evidence>
<dbReference type="Proteomes" id="UP000887578">
    <property type="component" value="Unplaced"/>
</dbReference>
<sequence length="95" mass="10692">MIDRNGKLYQIAVNCYKGTNYGRRTYVSKECDFIEEVTKKEVKCESIDPIHEQPTTTTIILSQTQTLIASNPQSSSSKIGLEMALFIIFVALLCL</sequence>
<proteinExistence type="predicted"/>
<protein>
    <submittedName>
        <fullName evidence="2">Uncharacterized protein</fullName>
    </submittedName>
</protein>
<evidence type="ECO:0000313" key="2">
    <source>
        <dbReference type="WBParaSite" id="PDA_v2.g24327.t1"/>
    </source>
</evidence>
<reference evidence="2" key="1">
    <citation type="submission" date="2022-11" db="UniProtKB">
        <authorList>
            <consortium name="WormBaseParasite"/>
        </authorList>
    </citation>
    <scope>IDENTIFICATION</scope>
</reference>
<name>A0A914QAY1_9BILA</name>
<organism evidence="1 2">
    <name type="scientific">Panagrolaimus davidi</name>
    <dbReference type="NCBI Taxonomy" id="227884"/>
    <lineage>
        <taxon>Eukaryota</taxon>
        <taxon>Metazoa</taxon>
        <taxon>Ecdysozoa</taxon>
        <taxon>Nematoda</taxon>
        <taxon>Chromadorea</taxon>
        <taxon>Rhabditida</taxon>
        <taxon>Tylenchina</taxon>
        <taxon>Panagrolaimomorpha</taxon>
        <taxon>Panagrolaimoidea</taxon>
        <taxon>Panagrolaimidae</taxon>
        <taxon>Panagrolaimus</taxon>
    </lineage>
</organism>
<dbReference type="WBParaSite" id="PDA_v2.g24327.t1">
    <property type="protein sequence ID" value="PDA_v2.g24327.t1"/>
    <property type="gene ID" value="PDA_v2.g24327"/>
</dbReference>
<dbReference type="AlphaFoldDB" id="A0A914QAY1"/>
<accession>A0A914QAY1</accession>
<keyword evidence="1" id="KW-1185">Reference proteome</keyword>